<dbReference type="EMBL" id="VSRR010013007">
    <property type="protein sequence ID" value="MPC55246.1"/>
    <property type="molecule type" value="Genomic_DNA"/>
</dbReference>
<dbReference type="InterPro" id="IPR027417">
    <property type="entry name" value="P-loop_NTPase"/>
</dbReference>
<dbReference type="SUPFAM" id="SSF52540">
    <property type="entry name" value="P-loop containing nucleoside triphosphate hydrolases"/>
    <property type="match status" value="1"/>
</dbReference>
<organism evidence="1 2">
    <name type="scientific">Portunus trituberculatus</name>
    <name type="common">Swimming crab</name>
    <name type="synonym">Neptunus trituberculatus</name>
    <dbReference type="NCBI Taxonomy" id="210409"/>
    <lineage>
        <taxon>Eukaryota</taxon>
        <taxon>Metazoa</taxon>
        <taxon>Ecdysozoa</taxon>
        <taxon>Arthropoda</taxon>
        <taxon>Crustacea</taxon>
        <taxon>Multicrustacea</taxon>
        <taxon>Malacostraca</taxon>
        <taxon>Eumalacostraca</taxon>
        <taxon>Eucarida</taxon>
        <taxon>Decapoda</taxon>
        <taxon>Pleocyemata</taxon>
        <taxon>Brachyura</taxon>
        <taxon>Eubrachyura</taxon>
        <taxon>Portunoidea</taxon>
        <taxon>Portunidae</taxon>
        <taxon>Portuninae</taxon>
        <taxon>Portunus</taxon>
    </lineage>
</organism>
<proteinExistence type="predicted"/>
<comment type="caution">
    <text evidence="1">The sequence shown here is derived from an EMBL/GenBank/DDBJ whole genome shotgun (WGS) entry which is preliminary data.</text>
</comment>
<keyword evidence="2" id="KW-1185">Reference proteome</keyword>
<evidence type="ECO:0000313" key="1">
    <source>
        <dbReference type="EMBL" id="MPC55246.1"/>
    </source>
</evidence>
<evidence type="ECO:0000313" key="2">
    <source>
        <dbReference type="Proteomes" id="UP000324222"/>
    </source>
</evidence>
<dbReference type="Pfam" id="PF08477">
    <property type="entry name" value="Roc"/>
    <property type="match status" value="1"/>
</dbReference>
<dbReference type="Proteomes" id="UP000324222">
    <property type="component" value="Unassembled WGS sequence"/>
</dbReference>
<dbReference type="PRINTS" id="PR00449">
    <property type="entry name" value="RASTRNSFRMNG"/>
</dbReference>
<dbReference type="OrthoDB" id="63533at2759"/>
<sequence>MSVATAGGSRSYNFKIVLLGEGCVGKTSLVLRYVEDKFNDRHITTLQVLIKSHCNMLRGQNNGMTKKILCREAMGKGRLVLGKIRRAVGMKIVGENNERQNCNIEKEAENSQSEEKI</sequence>
<dbReference type="AlphaFoldDB" id="A0A5B7GCG6"/>
<gene>
    <name evidence="1" type="primary">RAB21_2</name>
    <name evidence="1" type="ORF">E2C01_049178</name>
</gene>
<reference evidence="1 2" key="1">
    <citation type="submission" date="2019-05" db="EMBL/GenBank/DDBJ databases">
        <title>Another draft genome of Portunus trituberculatus and its Hox gene families provides insights of decapod evolution.</title>
        <authorList>
            <person name="Jeong J.-H."/>
            <person name="Song I."/>
            <person name="Kim S."/>
            <person name="Choi T."/>
            <person name="Kim D."/>
            <person name="Ryu S."/>
            <person name="Kim W."/>
        </authorList>
    </citation>
    <scope>NUCLEOTIDE SEQUENCE [LARGE SCALE GENOMIC DNA]</scope>
    <source>
        <tissue evidence="1">Muscle</tissue>
    </source>
</reference>
<name>A0A5B7GCG6_PORTR</name>
<dbReference type="Gene3D" id="3.40.50.300">
    <property type="entry name" value="P-loop containing nucleotide triphosphate hydrolases"/>
    <property type="match status" value="1"/>
</dbReference>
<accession>A0A5B7GCG6</accession>
<protein>
    <submittedName>
        <fullName evidence="1">Ras-related protein Rab-21</fullName>
    </submittedName>
</protein>